<reference evidence="1" key="1">
    <citation type="submission" date="2022-08" db="EMBL/GenBank/DDBJ databases">
        <authorList>
            <consortium name="DOE Joint Genome Institute"/>
            <person name="Min B."/>
            <person name="Riley R."/>
            <person name="Sierra-Patev S."/>
            <person name="Naranjo-Ortiz M."/>
            <person name="Looney B."/>
            <person name="Konkel Z."/>
            <person name="Slot J.C."/>
            <person name="Sakamoto Y."/>
            <person name="Steenwyk J.L."/>
            <person name="Rokas A."/>
            <person name="Carro J."/>
            <person name="Camarero S."/>
            <person name="Ferreira P."/>
            <person name="Molpeceres G."/>
            <person name="Ruiz-Duenas F.J."/>
            <person name="Serrano A."/>
            <person name="Henrissat B."/>
            <person name="Drula E."/>
            <person name="Hughes K.W."/>
            <person name="Mata J.L."/>
            <person name="Ishikawa N.K."/>
            <person name="Vargas-Isla R."/>
            <person name="Ushijima S."/>
            <person name="Smith C.A."/>
            <person name="Ahrendt S."/>
            <person name="Andreopoulos W."/>
            <person name="He G."/>
            <person name="Labutti K."/>
            <person name="Lipzen A."/>
            <person name="Ng V."/>
            <person name="Sandor L."/>
            <person name="Barry K."/>
            <person name="Martinez A.T."/>
            <person name="Xiao Y."/>
            <person name="Gibbons J.G."/>
            <person name="Terashima K."/>
            <person name="Hibbett D.S."/>
            <person name="Grigoriev I.V."/>
        </authorList>
    </citation>
    <scope>NUCLEOTIDE SEQUENCE</scope>
    <source>
        <strain evidence="1">TFB9207</strain>
    </source>
</reference>
<protein>
    <submittedName>
        <fullName evidence="1">Lamb YcsF family protein</fullName>
    </submittedName>
</protein>
<evidence type="ECO:0000313" key="2">
    <source>
        <dbReference type="Proteomes" id="UP001163846"/>
    </source>
</evidence>
<gene>
    <name evidence="1" type="ORF">F5878DRAFT_612313</name>
</gene>
<dbReference type="AlphaFoldDB" id="A0AA38PD48"/>
<dbReference type="PANTHER" id="PTHR30292">
    <property type="entry name" value="UNCHARACTERIZED PROTEIN YBGL-RELATED"/>
    <property type="match status" value="1"/>
</dbReference>
<proteinExistence type="predicted"/>
<accession>A0AA38PD48</accession>
<organism evidence="1 2">
    <name type="scientific">Lentinula raphanica</name>
    <dbReference type="NCBI Taxonomy" id="153919"/>
    <lineage>
        <taxon>Eukaryota</taxon>
        <taxon>Fungi</taxon>
        <taxon>Dikarya</taxon>
        <taxon>Basidiomycota</taxon>
        <taxon>Agaricomycotina</taxon>
        <taxon>Agaricomycetes</taxon>
        <taxon>Agaricomycetidae</taxon>
        <taxon>Agaricales</taxon>
        <taxon>Marasmiineae</taxon>
        <taxon>Omphalotaceae</taxon>
        <taxon>Lentinula</taxon>
    </lineage>
</organism>
<evidence type="ECO:0000313" key="1">
    <source>
        <dbReference type="EMBL" id="KAJ3840708.1"/>
    </source>
</evidence>
<dbReference type="InterPro" id="IPR011330">
    <property type="entry name" value="Glyco_hydro/deAcase_b/a-brl"/>
</dbReference>
<dbReference type="GO" id="GO:0005975">
    <property type="term" value="P:carbohydrate metabolic process"/>
    <property type="evidence" value="ECO:0007669"/>
    <property type="project" value="InterPro"/>
</dbReference>
<sequence length="260" mass="28278">MFPLKASVNCDLGEGFSLYTLTDDEALMKTIHLANVACGFHASDFMIMDKTVQWAKENSVLIGAHPSLPDKQGFGRREMAMAPDELVSCFVYQVGALCGFLARHSLVLNHIKPHGAIYGQTARSDELARAAVSVCKIFSSPGHPVSFVGLAGTAHQRAAEDLGVPFIPEWFADLEYDGSGKLLITQVHDPVKPEVIRQRVERLLNSHEISTNANTFLPLGSNIGEVTICCHSDTPGALENAKLVKYIVDESNRCLLGDDV</sequence>
<dbReference type="Gene3D" id="3.20.20.370">
    <property type="entry name" value="Glycoside hydrolase/deacetylase"/>
    <property type="match status" value="1"/>
</dbReference>
<dbReference type="InterPro" id="IPR005501">
    <property type="entry name" value="LamB/YcsF/PxpA-like"/>
</dbReference>
<name>A0AA38PD48_9AGAR</name>
<keyword evidence="2" id="KW-1185">Reference proteome</keyword>
<dbReference type="PANTHER" id="PTHR30292:SF0">
    <property type="entry name" value="5-OXOPROLINASE SUBUNIT A"/>
    <property type="match status" value="1"/>
</dbReference>
<dbReference type="EMBL" id="MU806067">
    <property type="protein sequence ID" value="KAJ3840708.1"/>
    <property type="molecule type" value="Genomic_DNA"/>
</dbReference>
<dbReference type="Pfam" id="PF03746">
    <property type="entry name" value="LamB_YcsF"/>
    <property type="match status" value="1"/>
</dbReference>
<dbReference type="SUPFAM" id="SSF88713">
    <property type="entry name" value="Glycoside hydrolase/deacetylase"/>
    <property type="match status" value="1"/>
</dbReference>
<dbReference type="Proteomes" id="UP001163846">
    <property type="component" value="Unassembled WGS sequence"/>
</dbReference>
<comment type="caution">
    <text evidence="1">The sequence shown here is derived from an EMBL/GenBank/DDBJ whole genome shotgun (WGS) entry which is preliminary data.</text>
</comment>